<dbReference type="EMBL" id="PGGS01000458">
    <property type="protein sequence ID" value="PNH03819.1"/>
    <property type="molecule type" value="Genomic_DNA"/>
</dbReference>
<evidence type="ECO:0000256" key="1">
    <source>
        <dbReference type="ARBA" id="ARBA00022679"/>
    </source>
</evidence>
<dbReference type="PROSITE" id="PS50011">
    <property type="entry name" value="PROTEIN_KINASE_DOM"/>
    <property type="match status" value="1"/>
</dbReference>
<organism evidence="8 9">
    <name type="scientific">Tetrabaena socialis</name>
    <dbReference type="NCBI Taxonomy" id="47790"/>
    <lineage>
        <taxon>Eukaryota</taxon>
        <taxon>Viridiplantae</taxon>
        <taxon>Chlorophyta</taxon>
        <taxon>core chlorophytes</taxon>
        <taxon>Chlorophyceae</taxon>
        <taxon>CS clade</taxon>
        <taxon>Chlamydomonadales</taxon>
        <taxon>Tetrabaenaceae</taxon>
        <taxon>Tetrabaena</taxon>
    </lineage>
</organism>
<comment type="similarity">
    <text evidence="6">Belongs to the protein kinase superfamily.</text>
</comment>
<keyword evidence="2 5" id="KW-0547">Nucleotide-binding</keyword>
<dbReference type="PANTHER" id="PTHR44329:SF289">
    <property type="entry name" value="SERINE_THREONINE-PROTEIN KINASE VIK"/>
    <property type="match status" value="1"/>
</dbReference>
<evidence type="ECO:0000256" key="3">
    <source>
        <dbReference type="ARBA" id="ARBA00022777"/>
    </source>
</evidence>
<dbReference type="SMART" id="SM00220">
    <property type="entry name" value="S_TKc"/>
    <property type="match status" value="1"/>
</dbReference>
<dbReference type="InterPro" id="IPR017441">
    <property type="entry name" value="Protein_kinase_ATP_BS"/>
</dbReference>
<feature type="domain" description="Protein kinase" evidence="7">
    <location>
        <begin position="35"/>
        <end position="230"/>
    </location>
</feature>
<evidence type="ECO:0000256" key="5">
    <source>
        <dbReference type="PROSITE-ProRule" id="PRU10141"/>
    </source>
</evidence>
<feature type="binding site" evidence="5">
    <location>
        <position position="62"/>
    </location>
    <ligand>
        <name>ATP</name>
        <dbReference type="ChEBI" id="CHEBI:30616"/>
    </ligand>
</feature>
<sequence>MPHTSMAMQLKRDLQAKKAKDQVSAVSSEDLKKDLQLKRLLGRGGFAAVFLGVYKGEEVAVKILLPEHMQAGGAQVSLMLREGQYMSRCTHSNIVKCHAVCQLPANFPGMEVMGHTGSTWALVLEYIPVSAGGWGGSMAGMMMKQMSQTRRAYSNYQAYCWVRDVAEALSYLHNAPRPVMHRDVKADNVLLTIDPDNGRPTAKLMDFGLMAFYTCAAPPPPIPSAAAHPP</sequence>
<dbReference type="GO" id="GO:0005524">
    <property type="term" value="F:ATP binding"/>
    <property type="evidence" value="ECO:0007669"/>
    <property type="project" value="UniProtKB-UniRule"/>
</dbReference>
<evidence type="ECO:0000256" key="2">
    <source>
        <dbReference type="ARBA" id="ARBA00022741"/>
    </source>
</evidence>
<proteinExistence type="inferred from homology"/>
<dbReference type="PROSITE" id="PS00107">
    <property type="entry name" value="PROTEIN_KINASE_ATP"/>
    <property type="match status" value="1"/>
</dbReference>
<keyword evidence="9" id="KW-1185">Reference proteome</keyword>
<accession>A0A2J7ZU81</accession>
<dbReference type="SUPFAM" id="SSF56112">
    <property type="entry name" value="Protein kinase-like (PK-like)"/>
    <property type="match status" value="1"/>
</dbReference>
<keyword evidence="1" id="KW-0808">Transferase</keyword>
<dbReference type="Gene3D" id="1.10.510.10">
    <property type="entry name" value="Transferase(Phosphotransferase) domain 1"/>
    <property type="match status" value="1"/>
</dbReference>
<dbReference type="GO" id="GO:0004674">
    <property type="term" value="F:protein serine/threonine kinase activity"/>
    <property type="evidence" value="ECO:0007669"/>
    <property type="project" value="UniProtKB-KW"/>
</dbReference>
<evidence type="ECO:0000313" key="8">
    <source>
        <dbReference type="EMBL" id="PNH03819.1"/>
    </source>
</evidence>
<dbReference type="InterPro" id="IPR008271">
    <property type="entry name" value="Ser/Thr_kinase_AS"/>
</dbReference>
<dbReference type="InterPro" id="IPR051681">
    <property type="entry name" value="Ser/Thr_Kinases-Pseudokinases"/>
</dbReference>
<keyword evidence="3" id="KW-0418">Kinase</keyword>
<dbReference type="PROSITE" id="PS00108">
    <property type="entry name" value="PROTEIN_KINASE_ST"/>
    <property type="match status" value="1"/>
</dbReference>
<gene>
    <name evidence="8" type="ORF">TSOC_010085</name>
</gene>
<dbReference type="Pfam" id="PF00069">
    <property type="entry name" value="Pkinase"/>
    <property type="match status" value="1"/>
</dbReference>
<keyword evidence="4 5" id="KW-0067">ATP-binding</keyword>
<dbReference type="OrthoDB" id="537072at2759"/>
<reference evidence="8 9" key="1">
    <citation type="journal article" date="2017" name="Mol. Biol. Evol.">
        <title>The 4-celled Tetrabaena socialis nuclear genome reveals the essential components for genetic control of cell number at the origin of multicellularity in the volvocine lineage.</title>
        <authorList>
            <person name="Featherston J."/>
            <person name="Arakaki Y."/>
            <person name="Hanschen E.R."/>
            <person name="Ferris P.J."/>
            <person name="Michod R.E."/>
            <person name="Olson B.J.S.C."/>
            <person name="Nozaki H."/>
            <person name="Durand P.M."/>
        </authorList>
    </citation>
    <scope>NUCLEOTIDE SEQUENCE [LARGE SCALE GENOMIC DNA]</scope>
    <source>
        <strain evidence="8 9">NIES-571</strain>
    </source>
</reference>
<protein>
    <recommendedName>
        <fullName evidence="7">Protein kinase domain-containing protein</fullName>
    </recommendedName>
</protein>
<evidence type="ECO:0000259" key="7">
    <source>
        <dbReference type="PROSITE" id="PS50011"/>
    </source>
</evidence>
<dbReference type="InterPro" id="IPR011009">
    <property type="entry name" value="Kinase-like_dom_sf"/>
</dbReference>
<comment type="caution">
    <text evidence="8">The sequence shown here is derived from an EMBL/GenBank/DDBJ whole genome shotgun (WGS) entry which is preliminary data.</text>
</comment>
<dbReference type="Proteomes" id="UP000236333">
    <property type="component" value="Unassembled WGS sequence"/>
</dbReference>
<evidence type="ECO:0000256" key="4">
    <source>
        <dbReference type="ARBA" id="ARBA00022840"/>
    </source>
</evidence>
<dbReference type="Gene3D" id="3.30.200.20">
    <property type="entry name" value="Phosphorylase Kinase, domain 1"/>
    <property type="match status" value="1"/>
</dbReference>
<keyword evidence="6" id="KW-0723">Serine/threonine-protein kinase</keyword>
<dbReference type="AlphaFoldDB" id="A0A2J7ZU81"/>
<dbReference type="PANTHER" id="PTHR44329">
    <property type="entry name" value="SERINE/THREONINE-PROTEIN KINASE TNNI3K-RELATED"/>
    <property type="match status" value="1"/>
</dbReference>
<name>A0A2J7ZU81_9CHLO</name>
<dbReference type="InterPro" id="IPR000719">
    <property type="entry name" value="Prot_kinase_dom"/>
</dbReference>
<evidence type="ECO:0000256" key="6">
    <source>
        <dbReference type="RuleBase" id="RU000304"/>
    </source>
</evidence>
<evidence type="ECO:0000313" key="9">
    <source>
        <dbReference type="Proteomes" id="UP000236333"/>
    </source>
</evidence>